<organism evidence="2 3">
    <name type="scientific">Conidiobolus coronatus (strain ATCC 28846 / CBS 209.66 / NRRL 28638)</name>
    <name type="common">Delacroixia coronata</name>
    <dbReference type="NCBI Taxonomy" id="796925"/>
    <lineage>
        <taxon>Eukaryota</taxon>
        <taxon>Fungi</taxon>
        <taxon>Fungi incertae sedis</taxon>
        <taxon>Zoopagomycota</taxon>
        <taxon>Entomophthoromycotina</taxon>
        <taxon>Entomophthoromycetes</taxon>
        <taxon>Entomophthorales</taxon>
        <taxon>Ancylistaceae</taxon>
        <taxon>Conidiobolus</taxon>
    </lineage>
</organism>
<evidence type="ECO:0000256" key="1">
    <source>
        <dbReference type="SAM" id="SignalP"/>
    </source>
</evidence>
<accession>A0A137P9V3</accession>
<feature type="chain" id="PRO_5007294648" evidence="1">
    <location>
        <begin position="22"/>
        <end position="121"/>
    </location>
</feature>
<dbReference type="EMBL" id="KQ964467">
    <property type="protein sequence ID" value="KXN71780.1"/>
    <property type="molecule type" value="Genomic_DNA"/>
</dbReference>
<protein>
    <submittedName>
        <fullName evidence="2">Uncharacterized protein</fullName>
    </submittedName>
</protein>
<keyword evidence="3" id="KW-1185">Reference proteome</keyword>
<evidence type="ECO:0000313" key="3">
    <source>
        <dbReference type="Proteomes" id="UP000070444"/>
    </source>
</evidence>
<reference evidence="2 3" key="1">
    <citation type="journal article" date="2015" name="Genome Biol. Evol.">
        <title>Phylogenomic analyses indicate that early fungi evolved digesting cell walls of algal ancestors of land plants.</title>
        <authorList>
            <person name="Chang Y."/>
            <person name="Wang S."/>
            <person name="Sekimoto S."/>
            <person name="Aerts A.L."/>
            <person name="Choi C."/>
            <person name="Clum A."/>
            <person name="LaButti K.M."/>
            <person name="Lindquist E.A."/>
            <person name="Yee Ngan C."/>
            <person name="Ohm R.A."/>
            <person name="Salamov A.A."/>
            <person name="Grigoriev I.V."/>
            <person name="Spatafora J.W."/>
            <person name="Berbee M.L."/>
        </authorList>
    </citation>
    <scope>NUCLEOTIDE SEQUENCE [LARGE SCALE GENOMIC DNA]</scope>
    <source>
        <strain evidence="2 3">NRRL 28638</strain>
    </source>
</reference>
<dbReference type="AlphaFoldDB" id="A0A137P9V3"/>
<feature type="signal peptide" evidence="1">
    <location>
        <begin position="1"/>
        <end position="21"/>
    </location>
</feature>
<proteinExistence type="predicted"/>
<dbReference type="Proteomes" id="UP000070444">
    <property type="component" value="Unassembled WGS sequence"/>
</dbReference>
<keyword evidence="1" id="KW-0732">Signal</keyword>
<gene>
    <name evidence="2" type="ORF">CONCODRAFT_5490</name>
</gene>
<sequence>MKLFALLIAATLGATINLSTTDNGKSVNARRGDTIYVNLAGDGTYGAPPTLAWSAPVSSDNSILKKLSSSTSANGGASGSFRAGSSGSATITARKACNPQPGKACPMLIQQWQAAINVQGY</sequence>
<evidence type="ECO:0000313" key="2">
    <source>
        <dbReference type="EMBL" id="KXN71780.1"/>
    </source>
</evidence>
<name>A0A137P9V3_CONC2</name>